<dbReference type="GeneID" id="57360259"/>
<dbReference type="InterPro" id="IPR010767">
    <property type="entry name" value="Phage_CGC-2007_Cje0229"/>
</dbReference>
<keyword evidence="2" id="KW-1185">Reference proteome</keyword>
<name>A0A166VSR4_9GAMM</name>
<evidence type="ECO:0000313" key="2">
    <source>
        <dbReference type="Proteomes" id="UP000076643"/>
    </source>
</evidence>
<proteinExistence type="predicted"/>
<dbReference type="Pfam" id="PF07087">
    <property type="entry name" value="DUF1353"/>
    <property type="match status" value="1"/>
</dbReference>
<dbReference type="PATRIC" id="fig|1365250.3.peg.3708"/>
<dbReference type="RefSeq" id="WP_063358256.1">
    <property type="nucleotide sequence ID" value="NZ_AQHB01000049.1"/>
</dbReference>
<reference evidence="1 2" key="1">
    <citation type="submission" date="2013-07" db="EMBL/GenBank/DDBJ databases">
        <title>Comparative Genomic and Metabolomic Analysis of Twelve Strains of Pseudoalteromonas luteoviolacea.</title>
        <authorList>
            <person name="Vynne N.G."/>
            <person name="Mansson M."/>
            <person name="Gram L."/>
        </authorList>
    </citation>
    <scope>NUCLEOTIDE SEQUENCE [LARGE SCALE GENOMIC DNA]</scope>
    <source>
        <strain evidence="1 2">DSM 6061</strain>
    </source>
</reference>
<dbReference type="Proteomes" id="UP000076643">
    <property type="component" value="Unassembled WGS sequence"/>
</dbReference>
<gene>
    <name evidence="1" type="ORF">N475_20000</name>
</gene>
<evidence type="ECO:0000313" key="1">
    <source>
        <dbReference type="EMBL" id="KZN33659.1"/>
    </source>
</evidence>
<dbReference type="EMBL" id="AUYB01000122">
    <property type="protein sequence ID" value="KZN33659.1"/>
    <property type="molecule type" value="Genomic_DNA"/>
</dbReference>
<evidence type="ECO:0008006" key="3">
    <source>
        <dbReference type="Google" id="ProtNLM"/>
    </source>
</evidence>
<organism evidence="1 2">
    <name type="scientific">Pseudoalteromonas luteoviolacea DSM 6061</name>
    <dbReference type="NCBI Taxonomy" id="1365250"/>
    <lineage>
        <taxon>Bacteria</taxon>
        <taxon>Pseudomonadati</taxon>
        <taxon>Pseudomonadota</taxon>
        <taxon>Gammaproteobacteria</taxon>
        <taxon>Alteromonadales</taxon>
        <taxon>Pseudoalteromonadaceae</taxon>
        <taxon>Pseudoalteromonas</taxon>
    </lineage>
</organism>
<protein>
    <recommendedName>
        <fullName evidence="3">DUF1353 domain-containing protein</fullName>
    </recommendedName>
</protein>
<accession>A0A166VSR4</accession>
<dbReference type="AlphaFoldDB" id="A0A166VSR4"/>
<comment type="caution">
    <text evidence="1">The sequence shown here is derived from an EMBL/GenBank/DDBJ whole genome shotgun (WGS) entry which is preliminary data.</text>
</comment>
<sequence length="148" mass="17214">MDTLNLRPVLETHSNKLETAYELIEDFPYEHEGKIHWVPKYFQYDGASIPSLAYYLVGTPFSPRYMKAALVHDWLYHTHEIQRESADTLFYRMLCDAGVGSTKASLMKVAVEKFGRWYWHNDADDEAYKAELTDKIINDGREPSVYGL</sequence>